<proteinExistence type="predicted"/>
<accession>A0A1F4SQ50</accession>
<feature type="transmembrane region" description="Helical" evidence="6">
    <location>
        <begin position="433"/>
        <end position="455"/>
    </location>
</feature>
<feature type="transmembrane region" description="Helical" evidence="6">
    <location>
        <begin position="461"/>
        <end position="483"/>
    </location>
</feature>
<reference evidence="7 8" key="1">
    <citation type="journal article" date="2016" name="Nat. Commun.">
        <title>Thousands of microbial genomes shed light on interconnected biogeochemical processes in an aquifer system.</title>
        <authorList>
            <person name="Anantharaman K."/>
            <person name="Brown C.T."/>
            <person name="Hug L.A."/>
            <person name="Sharon I."/>
            <person name="Castelle C.J."/>
            <person name="Probst A.J."/>
            <person name="Thomas B.C."/>
            <person name="Singh A."/>
            <person name="Wilkins M.J."/>
            <person name="Karaoz U."/>
            <person name="Brodie E.L."/>
            <person name="Williams K.H."/>
            <person name="Hubbard S.S."/>
            <person name="Banfield J.F."/>
        </authorList>
    </citation>
    <scope>NUCLEOTIDE SEQUENCE [LARGE SCALE GENOMIC DNA]</scope>
</reference>
<feature type="transmembrane region" description="Helical" evidence="6">
    <location>
        <begin position="156"/>
        <end position="177"/>
    </location>
</feature>
<keyword evidence="3 6" id="KW-0812">Transmembrane</keyword>
<feature type="transmembrane region" description="Helical" evidence="6">
    <location>
        <begin position="311"/>
        <end position="333"/>
    </location>
</feature>
<evidence type="ECO:0000256" key="6">
    <source>
        <dbReference type="SAM" id="Phobius"/>
    </source>
</evidence>
<evidence type="ECO:0000256" key="5">
    <source>
        <dbReference type="ARBA" id="ARBA00023136"/>
    </source>
</evidence>
<comment type="subcellular location">
    <subcellularLocation>
        <location evidence="1">Cell membrane</location>
        <topology evidence="1">Multi-pass membrane protein</topology>
    </subcellularLocation>
</comment>
<protein>
    <submittedName>
        <fullName evidence="7">Uncharacterized protein</fullName>
    </submittedName>
</protein>
<evidence type="ECO:0000313" key="7">
    <source>
        <dbReference type="EMBL" id="OGC22578.1"/>
    </source>
</evidence>
<feature type="transmembrane region" description="Helical" evidence="6">
    <location>
        <begin position="376"/>
        <end position="395"/>
    </location>
</feature>
<feature type="transmembrane region" description="Helical" evidence="6">
    <location>
        <begin position="12"/>
        <end position="34"/>
    </location>
</feature>
<dbReference type="STRING" id="1802579.A2310_07425"/>
<feature type="transmembrane region" description="Helical" evidence="6">
    <location>
        <begin position="224"/>
        <end position="243"/>
    </location>
</feature>
<organism evidence="7 8">
    <name type="scientific">candidate division WOR-1 bacterium RIFOXYB2_FULL_37_13</name>
    <dbReference type="NCBI Taxonomy" id="1802579"/>
    <lineage>
        <taxon>Bacteria</taxon>
        <taxon>Bacillati</taxon>
        <taxon>Saganbacteria</taxon>
    </lineage>
</organism>
<dbReference type="GO" id="GO:0005886">
    <property type="term" value="C:plasma membrane"/>
    <property type="evidence" value="ECO:0007669"/>
    <property type="project" value="UniProtKB-SubCell"/>
</dbReference>
<dbReference type="AlphaFoldDB" id="A0A1F4SQ50"/>
<sequence length="515" mass="59329">MEIKNKLIKIMGFSYASFVLVRLLGFLFITIAFYNVGKEFLGEWFFILAIVGYFKYGWDALGQSFTKKMASEYSKNNLLELKKDLNGGFIIMCLVGLISALILFLFNYFLINHFAFTDKYLLQYHIIFNAIAVYVFFASLTVPLQSLMAAMQRNEIVHFIEAFQAILTTTLSILVVFVYPRLIWIVIIFTFVQIMIFIVYIVLKRSILKYKTEERFILPDMKSFKEQFAFSFYLLLLSVSGILLFQVDIILIAFFLPASLVAIYGICQKIYNFPMELSLRITTGLLPATSYFHGQGALKSIKELFLKTTKYTMIIYFSLGLPLFIYTFPILNSWFGKEFASSGAIVLSILLFHQWFNINHSAGLHVMKGLGRIKELLIYSWLCSIINVALSFFLIKKYGLVGVALGTTVPFVLFECYLLGSMLRHLKIKWSEYFKRILFPIYFPVIIVLVIHFWFFNVDSFNLITTAGAFVFTSVGIFLTYLIGLNAEEKGPIIYILNHIKLFIIRKKQAANAPL</sequence>
<dbReference type="EMBL" id="MEUB01000027">
    <property type="protein sequence ID" value="OGC22578.1"/>
    <property type="molecule type" value="Genomic_DNA"/>
</dbReference>
<feature type="transmembrane region" description="Helical" evidence="6">
    <location>
        <begin position="89"/>
        <end position="110"/>
    </location>
</feature>
<feature type="transmembrane region" description="Helical" evidence="6">
    <location>
        <begin position="122"/>
        <end position="144"/>
    </location>
</feature>
<dbReference type="PANTHER" id="PTHR30250:SF26">
    <property type="entry name" value="PSMA PROTEIN"/>
    <property type="match status" value="1"/>
</dbReference>
<evidence type="ECO:0000256" key="3">
    <source>
        <dbReference type="ARBA" id="ARBA00022692"/>
    </source>
</evidence>
<dbReference type="PANTHER" id="PTHR30250">
    <property type="entry name" value="PST FAMILY PREDICTED COLANIC ACID TRANSPORTER"/>
    <property type="match status" value="1"/>
</dbReference>
<feature type="transmembrane region" description="Helical" evidence="6">
    <location>
        <begin position="401"/>
        <end position="421"/>
    </location>
</feature>
<keyword evidence="5 6" id="KW-0472">Membrane</keyword>
<feature type="transmembrane region" description="Helical" evidence="6">
    <location>
        <begin position="249"/>
        <end position="267"/>
    </location>
</feature>
<dbReference type="Proteomes" id="UP000178417">
    <property type="component" value="Unassembled WGS sequence"/>
</dbReference>
<comment type="caution">
    <text evidence="7">The sequence shown here is derived from an EMBL/GenBank/DDBJ whole genome shotgun (WGS) entry which is preliminary data.</text>
</comment>
<keyword evidence="2" id="KW-1003">Cell membrane</keyword>
<feature type="transmembrane region" description="Helical" evidence="6">
    <location>
        <begin position="40"/>
        <end position="58"/>
    </location>
</feature>
<gene>
    <name evidence="7" type="ORF">A2310_07425</name>
</gene>
<feature type="transmembrane region" description="Helical" evidence="6">
    <location>
        <begin position="339"/>
        <end position="356"/>
    </location>
</feature>
<evidence type="ECO:0000256" key="2">
    <source>
        <dbReference type="ARBA" id="ARBA00022475"/>
    </source>
</evidence>
<evidence type="ECO:0000256" key="1">
    <source>
        <dbReference type="ARBA" id="ARBA00004651"/>
    </source>
</evidence>
<name>A0A1F4SQ50_UNCSA</name>
<evidence type="ECO:0000256" key="4">
    <source>
        <dbReference type="ARBA" id="ARBA00022989"/>
    </source>
</evidence>
<feature type="transmembrane region" description="Helical" evidence="6">
    <location>
        <begin position="183"/>
        <end position="203"/>
    </location>
</feature>
<dbReference type="InterPro" id="IPR050833">
    <property type="entry name" value="Poly_Biosynth_Transport"/>
</dbReference>
<keyword evidence="4 6" id="KW-1133">Transmembrane helix</keyword>
<dbReference type="Pfam" id="PF01943">
    <property type="entry name" value="Polysacc_synt"/>
    <property type="match status" value="1"/>
</dbReference>
<evidence type="ECO:0000313" key="8">
    <source>
        <dbReference type="Proteomes" id="UP000178417"/>
    </source>
</evidence>
<dbReference type="InterPro" id="IPR002797">
    <property type="entry name" value="Polysacc_synth"/>
</dbReference>